<feature type="compositionally biased region" description="Low complexity" evidence="7">
    <location>
        <begin position="523"/>
        <end position="533"/>
    </location>
</feature>
<evidence type="ECO:0000256" key="6">
    <source>
        <dbReference type="PROSITE-ProRule" id="PRU10141"/>
    </source>
</evidence>
<feature type="compositionally biased region" description="Gly residues" evidence="7">
    <location>
        <begin position="584"/>
        <end position="595"/>
    </location>
</feature>
<feature type="region of interest" description="Disordered" evidence="7">
    <location>
        <begin position="441"/>
        <end position="469"/>
    </location>
</feature>
<reference evidence="9" key="1">
    <citation type="submission" date="2021-01" db="EMBL/GenBank/DDBJ databases">
        <authorList>
            <person name="Corre E."/>
            <person name="Pelletier E."/>
            <person name="Niang G."/>
            <person name="Scheremetjew M."/>
            <person name="Finn R."/>
            <person name="Kale V."/>
            <person name="Holt S."/>
            <person name="Cochrane G."/>
            <person name="Meng A."/>
            <person name="Brown T."/>
            <person name="Cohen L."/>
        </authorList>
    </citation>
    <scope>NUCLEOTIDE SEQUENCE</scope>
    <source>
        <strain evidence="9">MM31A-1</strain>
    </source>
</reference>
<feature type="region of interest" description="Disordered" evidence="7">
    <location>
        <begin position="689"/>
        <end position="720"/>
    </location>
</feature>
<gene>
    <name evidence="9" type="ORF">CDEB00056_LOCUS16742</name>
</gene>
<proteinExistence type="predicted"/>
<feature type="compositionally biased region" description="Basic and acidic residues" evidence="7">
    <location>
        <begin position="62"/>
        <end position="76"/>
    </location>
</feature>
<keyword evidence="4" id="KW-0418">Kinase</keyword>
<evidence type="ECO:0000256" key="2">
    <source>
        <dbReference type="ARBA" id="ARBA00022679"/>
    </source>
</evidence>
<feature type="binding site" evidence="6">
    <location>
        <position position="979"/>
    </location>
    <ligand>
        <name>ATP</name>
        <dbReference type="ChEBI" id="CHEBI:30616"/>
    </ligand>
</feature>
<dbReference type="CDD" id="cd13999">
    <property type="entry name" value="STKc_MAP3K-like"/>
    <property type="match status" value="1"/>
</dbReference>
<dbReference type="PROSITE" id="PS00108">
    <property type="entry name" value="PROTEIN_KINASE_ST"/>
    <property type="match status" value="1"/>
</dbReference>
<dbReference type="PROSITE" id="PS50011">
    <property type="entry name" value="PROTEIN_KINASE_DOM"/>
    <property type="match status" value="1"/>
</dbReference>
<evidence type="ECO:0000256" key="1">
    <source>
        <dbReference type="ARBA" id="ARBA00022527"/>
    </source>
</evidence>
<dbReference type="InterPro" id="IPR011009">
    <property type="entry name" value="Kinase-like_dom_sf"/>
</dbReference>
<dbReference type="SMART" id="SM00220">
    <property type="entry name" value="S_TKc"/>
    <property type="match status" value="1"/>
</dbReference>
<feature type="compositionally biased region" description="Basic and acidic residues" evidence="7">
    <location>
        <begin position="32"/>
        <end position="51"/>
    </location>
</feature>
<keyword evidence="3 6" id="KW-0547">Nucleotide-binding</keyword>
<dbReference type="EMBL" id="HBIO01021724">
    <property type="protein sequence ID" value="CAE0471889.1"/>
    <property type="molecule type" value="Transcribed_RNA"/>
</dbReference>
<feature type="compositionally biased region" description="Basic and acidic residues" evidence="7">
    <location>
        <begin position="864"/>
        <end position="901"/>
    </location>
</feature>
<protein>
    <recommendedName>
        <fullName evidence="8">Protein kinase domain-containing protein</fullName>
    </recommendedName>
</protein>
<dbReference type="InterPro" id="IPR008271">
    <property type="entry name" value="Ser/Thr_kinase_AS"/>
</dbReference>
<accession>A0A7S3QBK8</accession>
<dbReference type="PANTHER" id="PTHR44329:SF288">
    <property type="entry name" value="MITOGEN-ACTIVATED PROTEIN KINASE KINASE KINASE 20"/>
    <property type="match status" value="1"/>
</dbReference>
<feature type="region of interest" description="Disordered" evidence="7">
    <location>
        <begin position="837"/>
        <end position="926"/>
    </location>
</feature>
<keyword evidence="5 6" id="KW-0067">ATP-binding</keyword>
<feature type="region of interest" description="Disordered" evidence="7">
    <location>
        <begin position="523"/>
        <end position="631"/>
    </location>
</feature>
<keyword evidence="2" id="KW-0808">Transferase</keyword>
<dbReference type="InterPro" id="IPR000719">
    <property type="entry name" value="Prot_kinase_dom"/>
</dbReference>
<dbReference type="PROSITE" id="PS00107">
    <property type="entry name" value="PROTEIN_KINASE_ATP"/>
    <property type="match status" value="1"/>
</dbReference>
<dbReference type="SUPFAM" id="SSF56112">
    <property type="entry name" value="Protein kinase-like (PK-like)"/>
    <property type="match status" value="1"/>
</dbReference>
<feature type="domain" description="Protein kinase" evidence="8">
    <location>
        <begin position="952"/>
        <end position="1254"/>
    </location>
</feature>
<evidence type="ECO:0000259" key="8">
    <source>
        <dbReference type="PROSITE" id="PS50011"/>
    </source>
</evidence>
<feature type="compositionally biased region" description="Basic and acidic residues" evidence="7">
    <location>
        <begin position="98"/>
        <end position="107"/>
    </location>
</feature>
<evidence type="ECO:0000256" key="5">
    <source>
        <dbReference type="ARBA" id="ARBA00022840"/>
    </source>
</evidence>
<dbReference type="Gene3D" id="3.30.200.20">
    <property type="entry name" value="Phosphorylase Kinase, domain 1"/>
    <property type="match status" value="1"/>
</dbReference>
<evidence type="ECO:0000256" key="4">
    <source>
        <dbReference type="ARBA" id="ARBA00022777"/>
    </source>
</evidence>
<evidence type="ECO:0000256" key="3">
    <source>
        <dbReference type="ARBA" id="ARBA00022741"/>
    </source>
</evidence>
<feature type="compositionally biased region" description="Low complexity" evidence="7">
    <location>
        <begin position="387"/>
        <end position="398"/>
    </location>
</feature>
<dbReference type="AlphaFoldDB" id="A0A7S3QBK8"/>
<evidence type="ECO:0000256" key="7">
    <source>
        <dbReference type="SAM" id="MobiDB-lite"/>
    </source>
</evidence>
<feature type="compositionally biased region" description="Polar residues" evidence="7">
    <location>
        <begin position="837"/>
        <end position="850"/>
    </location>
</feature>
<dbReference type="GO" id="GO:0004674">
    <property type="term" value="F:protein serine/threonine kinase activity"/>
    <property type="evidence" value="ECO:0007669"/>
    <property type="project" value="UniProtKB-KW"/>
</dbReference>
<dbReference type="PANTHER" id="PTHR44329">
    <property type="entry name" value="SERINE/THREONINE-PROTEIN KINASE TNNI3K-RELATED"/>
    <property type="match status" value="1"/>
</dbReference>
<dbReference type="Pfam" id="PF07714">
    <property type="entry name" value="PK_Tyr_Ser-Thr"/>
    <property type="match status" value="1"/>
</dbReference>
<dbReference type="Gene3D" id="1.10.510.10">
    <property type="entry name" value="Transferase(Phosphotransferase) domain 1"/>
    <property type="match status" value="1"/>
</dbReference>
<feature type="compositionally biased region" description="Low complexity" evidence="7">
    <location>
        <begin position="77"/>
        <end position="87"/>
    </location>
</feature>
<name>A0A7S3QBK8_9STRA</name>
<feature type="compositionally biased region" description="Basic and acidic residues" evidence="7">
    <location>
        <begin position="454"/>
        <end position="469"/>
    </location>
</feature>
<dbReference type="InterPro" id="IPR051681">
    <property type="entry name" value="Ser/Thr_Kinases-Pseudokinases"/>
</dbReference>
<feature type="region of interest" description="Disordered" evidence="7">
    <location>
        <begin position="364"/>
        <end position="428"/>
    </location>
</feature>
<evidence type="ECO:0000313" key="9">
    <source>
        <dbReference type="EMBL" id="CAE0471889.1"/>
    </source>
</evidence>
<organism evidence="9">
    <name type="scientific">Chaetoceros debilis</name>
    <dbReference type="NCBI Taxonomy" id="122233"/>
    <lineage>
        <taxon>Eukaryota</taxon>
        <taxon>Sar</taxon>
        <taxon>Stramenopiles</taxon>
        <taxon>Ochrophyta</taxon>
        <taxon>Bacillariophyta</taxon>
        <taxon>Coscinodiscophyceae</taxon>
        <taxon>Chaetocerotophycidae</taxon>
        <taxon>Chaetocerotales</taxon>
        <taxon>Chaetocerotaceae</taxon>
        <taxon>Chaetoceros</taxon>
    </lineage>
</organism>
<feature type="region of interest" description="Disordered" evidence="7">
    <location>
        <begin position="1"/>
        <end position="121"/>
    </location>
</feature>
<dbReference type="InterPro" id="IPR017441">
    <property type="entry name" value="Protein_kinase_ATP_BS"/>
</dbReference>
<keyword evidence="1" id="KW-0723">Serine/threonine-protein kinase</keyword>
<dbReference type="GO" id="GO:0005524">
    <property type="term" value="F:ATP binding"/>
    <property type="evidence" value="ECO:0007669"/>
    <property type="project" value="UniProtKB-UniRule"/>
</dbReference>
<dbReference type="InterPro" id="IPR001245">
    <property type="entry name" value="Ser-Thr/Tyr_kinase_cat_dom"/>
</dbReference>
<sequence length="1254" mass="137757">MPEQHQQHMYHHPHPPYPHFISGIGDGNFHGSQDDLKLPDPSHVHVPDRIKSRPRGRNNYVRGRDYLEKKYDDENSHSNSNSNSNGYDHGDGGSATSYREKDAERIIGPRPRPRSHPLLHPQHEEEYYYEYIDEESSQSEPQVVGSKRAPLDIGIDIPESLPLRDLTINNHGGENVEVPLLAMVIVMLGMMIFSWNLISESTKQSIRKRSGNVNMTGFGGFRGRRRRRTRKLPTKMKRSDSLLVRTKKKTDEWNSDDLLPTGVPSAFMDGEACEPDLKQEETAVNGSAHGHGKGKGAFPRLRKSVTNNVNTHTCTDHGRNKSFVSSVSASHPHPTPAPYSLGQAGLEGFDVNVVAVPLSPTHVGVGRGSLSSTSTSHHDEVGTSTGDNVGNVNVNSNDNHNDDHDHDQVEDEDEEMPTPKMKSTSKPSVAISMQDISSLMSPSLSASNDESDSDKDHKDLELDVDRDRDMDVEDYEYEVDESSLSSAASSSMSISMMSISSPRVELPVDVKVQEPLHLQLSISSSMSVSPSKSMTAFTSKYTHKSKSTRMPSELFPPDLPCVNSSFDQKPPSGSRSRSYDDKNGNGGDGNGGGGNRSRMSSYDHDQQGSISSHSRSHSHSRRASVGTATGAGTVAGAGTAAAAVVRGTDHIHTQGQTQMKMQMQGTPPVNMNYPPHGHRNGRGNLKGHIQGQMKGPGPGHRHNHGNPQRSSMPPPPPLPVPRYKLKPTTAVLPLSLAPQPLAMPLPPPPPPFPMPHRQSQIQGQKGKLIKTQAQAPAQVQASPTKCQEELEIAPSATMVTSNTNENTDTDIDIDTNTTYGLTTMPSIDYEQGEGQGNIQYLQPSSYSQDSSGHENDSTSMYDNEDYHHDHDHDQHHDQQETHHDQHYDQHNKYRDSDHDVNGRNANLEDENDADSDKGETEGANGVFHKRRNLTSWSDAASSLHSPISFAELKMKSLIGGGGFGQVWSATWRGTPVAVKVLSAITDPQTKMHVQKAILQEFAAEINLLSGMRHPNICLYIGACLEPTNRAIVTELAANGSLWDALRLPLQPPFAITPADGMPASWPFGLYDPHIFDRAGSGSILSPPPSTWPWALVRRVAEGAARGMNYLHCGMPAVLHRDLKSANILLDDSYNPKVCDFGLSRLKAQEKTMTGNCGTVQWMAPEILANEKYAEPADVFSYGIILWELLKRECPYDGMSSIQCALAVLNKDMRPEIPDWCPEKFASLIRSCIAKDPSKRPTFSDILHILDSMPK</sequence>
<feature type="compositionally biased region" description="Polar residues" evidence="7">
    <location>
        <begin position="562"/>
        <end position="576"/>
    </location>
</feature>